<evidence type="ECO:0000256" key="6">
    <source>
        <dbReference type="ARBA" id="ARBA00023136"/>
    </source>
</evidence>
<evidence type="ECO:0000256" key="4">
    <source>
        <dbReference type="ARBA" id="ARBA00022692"/>
    </source>
</evidence>
<keyword evidence="4 7" id="KW-0812">Transmembrane</keyword>
<keyword evidence="3" id="KW-1003">Cell membrane</keyword>
<dbReference type="Pfam" id="PF00528">
    <property type="entry name" value="BPD_transp_1"/>
    <property type="match status" value="1"/>
</dbReference>
<sequence>MTKATPPWTKALMYLLVLAGAVVMMFPFIWMLSTSFKTLGAVSQMPPQLIPNPFRFDNYAEVWNKVDFGRYTFNSFFIVVFDMAGSLLSCAFVAFGLAMYKFKLRGLVYAFMLGTLLIPGQITMIPTYFIWKQFHALNTYVPLIAPSFFAGAFGIFLLHQYIKSLPKELYESAVIDGCSPPGIFFKIYLPLCKPALAALGIFTFMGAWNNTLGPLIYLQDRKMYTLPLGLMYLKNESSINQAVIMAGAVITTLPVVLVYLLAQKQFVQGIASTGLKG</sequence>
<dbReference type="PROSITE" id="PS50928">
    <property type="entry name" value="ABC_TM1"/>
    <property type="match status" value="1"/>
</dbReference>
<protein>
    <submittedName>
        <fullName evidence="9">Carbohydrate ABC transporter permease</fullName>
    </submittedName>
</protein>
<accession>A0ABT6TS77</accession>
<dbReference type="EMBL" id="JAGRPV010000001">
    <property type="protein sequence ID" value="MDI4649683.1"/>
    <property type="molecule type" value="Genomic_DNA"/>
</dbReference>
<gene>
    <name evidence="9" type="ORF">KB449_32445</name>
</gene>
<feature type="domain" description="ABC transmembrane type-1" evidence="8">
    <location>
        <begin position="72"/>
        <end position="262"/>
    </location>
</feature>
<name>A0ABT6TS77_9BACL</name>
<feature type="transmembrane region" description="Helical" evidence="7">
    <location>
        <begin position="195"/>
        <end position="218"/>
    </location>
</feature>
<reference evidence="9" key="1">
    <citation type="submission" date="2023-04" db="EMBL/GenBank/DDBJ databases">
        <title>Comparative genomic analysis of Cohnella hashimotonis sp. nov., isolated from the International Space Station.</title>
        <authorList>
            <person name="Venkateswaran K."/>
            <person name="Simpson A."/>
        </authorList>
    </citation>
    <scope>NUCLEOTIDE SEQUENCE</scope>
    <source>
        <strain evidence="9">F6_2S_P_1</strain>
    </source>
</reference>
<evidence type="ECO:0000313" key="9">
    <source>
        <dbReference type="EMBL" id="MDI4649683.1"/>
    </source>
</evidence>
<comment type="subcellular location">
    <subcellularLocation>
        <location evidence="1 7">Cell membrane</location>
        <topology evidence="1 7">Multi-pass membrane protein</topology>
    </subcellularLocation>
</comment>
<evidence type="ECO:0000259" key="8">
    <source>
        <dbReference type="PROSITE" id="PS50928"/>
    </source>
</evidence>
<feature type="transmembrane region" description="Helical" evidence="7">
    <location>
        <begin position="12"/>
        <end position="32"/>
    </location>
</feature>
<dbReference type="PANTHER" id="PTHR43744">
    <property type="entry name" value="ABC TRANSPORTER PERMEASE PROTEIN MG189-RELATED-RELATED"/>
    <property type="match status" value="1"/>
</dbReference>
<feature type="transmembrane region" description="Helical" evidence="7">
    <location>
        <begin position="76"/>
        <end position="100"/>
    </location>
</feature>
<evidence type="ECO:0000256" key="5">
    <source>
        <dbReference type="ARBA" id="ARBA00022989"/>
    </source>
</evidence>
<keyword evidence="5 7" id="KW-1133">Transmembrane helix</keyword>
<dbReference type="RefSeq" id="WP_282912294.1">
    <property type="nucleotide sequence ID" value="NZ_JAGRPV010000001.1"/>
</dbReference>
<dbReference type="InterPro" id="IPR035906">
    <property type="entry name" value="MetI-like_sf"/>
</dbReference>
<dbReference type="SUPFAM" id="SSF161098">
    <property type="entry name" value="MetI-like"/>
    <property type="match status" value="1"/>
</dbReference>
<keyword evidence="10" id="KW-1185">Reference proteome</keyword>
<comment type="similarity">
    <text evidence="7">Belongs to the binding-protein-dependent transport system permease family.</text>
</comment>
<evidence type="ECO:0000313" key="10">
    <source>
        <dbReference type="Proteomes" id="UP001161691"/>
    </source>
</evidence>
<evidence type="ECO:0000256" key="3">
    <source>
        <dbReference type="ARBA" id="ARBA00022475"/>
    </source>
</evidence>
<feature type="transmembrane region" description="Helical" evidence="7">
    <location>
        <begin position="137"/>
        <end position="158"/>
    </location>
</feature>
<comment type="caution">
    <text evidence="9">The sequence shown here is derived from an EMBL/GenBank/DDBJ whole genome shotgun (WGS) entry which is preliminary data.</text>
</comment>
<evidence type="ECO:0000256" key="1">
    <source>
        <dbReference type="ARBA" id="ARBA00004651"/>
    </source>
</evidence>
<keyword evidence="6 7" id="KW-0472">Membrane</keyword>
<keyword evidence="2 7" id="KW-0813">Transport</keyword>
<dbReference type="Gene3D" id="1.10.3720.10">
    <property type="entry name" value="MetI-like"/>
    <property type="match status" value="1"/>
</dbReference>
<dbReference type="PANTHER" id="PTHR43744:SF12">
    <property type="entry name" value="ABC TRANSPORTER PERMEASE PROTEIN MG189-RELATED"/>
    <property type="match status" value="1"/>
</dbReference>
<organism evidence="9 10">
    <name type="scientific">Cohnella hashimotonis</name>
    <dbReference type="NCBI Taxonomy" id="2826895"/>
    <lineage>
        <taxon>Bacteria</taxon>
        <taxon>Bacillati</taxon>
        <taxon>Bacillota</taxon>
        <taxon>Bacilli</taxon>
        <taxon>Bacillales</taxon>
        <taxon>Paenibacillaceae</taxon>
        <taxon>Cohnella</taxon>
    </lineage>
</organism>
<dbReference type="InterPro" id="IPR000515">
    <property type="entry name" value="MetI-like"/>
</dbReference>
<dbReference type="Proteomes" id="UP001161691">
    <property type="component" value="Unassembled WGS sequence"/>
</dbReference>
<proteinExistence type="inferred from homology"/>
<evidence type="ECO:0000256" key="2">
    <source>
        <dbReference type="ARBA" id="ARBA00022448"/>
    </source>
</evidence>
<feature type="transmembrane region" description="Helical" evidence="7">
    <location>
        <begin position="107"/>
        <end position="131"/>
    </location>
</feature>
<feature type="transmembrane region" description="Helical" evidence="7">
    <location>
        <begin position="238"/>
        <end position="262"/>
    </location>
</feature>
<dbReference type="CDD" id="cd06261">
    <property type="entry name" value="TM_PBP2"/>
    <property type="match status" value="1"/>
</dbReference>
<evidence type="ECO:0000256" key="7">
    <source>
        <dbReference type="RuleBase" id="RU363032"/>
    </source>
</evidence>